<evidence type="ECO:0000256" key="5">
    <source>
        <dbReference type="PROSITE-ProRule" id="PRU00339"/>
    </source>
</evidence>
<evidence type="ECO:0000256" key="1">
    <source>
        <dbReference type="ARBA" id="ARBA00022679"/>
    </source>
</evidence>
<dbReference type="PANTHER" id="PTHR43289">
    <property type="entry name" value="MITOGEN-ACTIVATED PROTEIN KINASE KINASE KINASE 20-RELATED"/>
    <property type="match status" value="1"/>
</dbReference>
<evidence type="ECO:0000256" key="3">
    <source>
        <dbReference type="ARBA" id="ARBA00022777"/>
    </source>
</evidence>
<evidence type="ECO:0000313" key="11">
    <source>
        <dbReference type="Proteomes" id="UP000464178"/>
    </source>
</evidence>
<keyword evidence="2 6" id="KW-0547">Nucleotide-binding</keyword>
<keyword evidence="8" id="KW-0472">Membrane</keyword>
<dbReference type="Gene3D" id="1.25.40.10">
    <property type="entry name" value="Tetratricopeptide repeat domain"/>
    <property type="match status" value="2"/>
</dbReference>
<dbReference type="Gene3D" id="1.10.510.10">
    <property type="entry name" value="Transferase(Phosphotransferase) domain 1"/>
    <property type="match status" value="1"/>
</dbReference>
<dbReference type="SUPFAM" id="SSF48452">
    <property type="entry name" value="TPR-like"/>
    <property type="match status" value="2"/>
</dbReference>
<evidence type="ECO:0000256" key="7">
    <source>
        <dbReference type="SAM" id="MobiDB-lite"/>
    </source>
</evidence>
<feature type="repeat" description="TPR" evidence="5">
    <location>
        <begin position="638"/>
        <end position="671"/>
    </location>
</feature>
<feature type="binding site" evidence="6">
    <location>
        <position position="106"/>
    </location>
    <ligand>
        <name>ATP</name>
        <dbReference type="ChEBI" id="CHEBI:30616"/>
    </ligand>
</feature>
<dbReference type="PANTHER" id="PTHR43289:SF34">
    <property type="entry name" value="SERINE_THREONINE-PROTEIN KINASE YBDM-RELATED"/>
    <property type="match status" value="1"/>
</dbReference>
<feature type="region of interest" description="Disordered" evidence="7">
    <location>
        <begin position="720"/>
        <end position="743"/>
    </location>
</feature>
<evidence type="ECO:0000259" key="9">
    <source>
        <dbReference type="PROSITE" id="PS50011"/>
    </source>
</evidence>
<dbReference type="RefSeq" id="WP_162670188.1">
    <property type="nucleotide sequence ID" value="NZ_LR593886.1"/>
</dbReference>
<dbReference type="InterPro" id="IPR011990">
    <property type="entry name" value="TPR-like_helical_dom_sf"/>
</dbReference>
<feature type="transmembrane region" description="Helical" evidence="8">
    <location>
        <begin position="388"/>
        <end position="410"/>
    </location>
</feature>
<dbReference type="PROSITE" id="PS50011">
    <property type="entry name" value="PROTEIN_KINASE_DOM"/>
    <property type="match status" value="1"/>
</dbReference>
<organism evidence="10 11">
    <name type="scientific">Gemmata massiliana</name>
    <dbReference type="NCBI Taxonomy" id="1210884"/>
    <lineage>
        <taxon>Bacteria</taxon>
        <taxon>Pseudomonadati</taxon>
        <taxon>Planctomycetota</taxon>
        <taxon>Planctomycetia</taxon>
        <taxon>Gemmatales</taxon>
        <taxon>Gemmataceae</taxon>
        <taxon>Gemmata</taxon>
    </lineage>
</organism>
<dbReference type="Pfam" id="PF00069">
    <property type="entry name" value="Pkinase"/>
    <property type="match status" value="1"/>
</dbReference>
<dbReference type="Gene3D" id="3.30.200.20">
    <property type="entry name" value="Phosphorylase Kinase, domain 1"/>
    <property type="match status" value="1"/>
</dbReference>
<keyword evidence="4 6" id="KW-0067">ATP-binding</keyword>
<dbReference type="GO" id="GO:0005524">
    <property type="term" value="F:ATP binding"/>
    <property type="evidence" value="ECO:0007669"/>
    <property type="project" value="UniProtKB-UniRule"/>
</dbReference>
<accession>A0A6P2D411</accession>
<name>A0A6P2D411_9BACT</name>
<dbReference type="KEGG" id="gms:SOIL9_18910"/>
<keyword evidence="11" id="KW-1185">Reference proteome</keyword>
<dbReference type="SUPFAM" id="SSF56112">
    <property type="entry name" value="Protein kinase-like (PK-like)"/>
    <property type="match status" value="1"/>
</dbReference>
<evidence type="ECO:0000256" key="2">
    <source>
        <dbReference type="ARBA" id="ARBA00022741"/>
    </source>
</evidence>
<keyword evidence="3 10" id="KW-0418">Kinase</keyword>
<dbReference type="InterPro" id="IPR011009">
    <property type="entry name" value="Kinase-like_dom_sf"/>
</dbReference>
<dbReference type="InterPro" id="IPR000719">
    <property type="entry name" value="Prot_kinase_dom"/>
</dbReference>
<dbReference type="AlphaFoldDB" id="A0A6P2D411"/>
<dbReference type="Pfam" id="PF13432">
    <property type="entry name" value="TPR_16"/>
    <property type="match status" value="2"/>
</dbReference>
<keyword evidence="8" id="KW-1133">Transmembrane helix</keyword>
<evidence type="ECO:0000256" key="4">
    <source>
        <dbReference type="ARBA" id="ARBA00022840"/>
    </source>
</evidence>
<gene>
    <name evidence="10" type="ORF">SOIL9_18910</name>
</gene>
<proteinExistence type="predicted"/>
<keyword evidence="10" id="KW-0723">Serine/threonine-protein kinase</keyword>
<keyword evidence="8" id="KW-0812">Transmembrane</keyword>
<dbReference type="SMART" id="SM00220">
    <property type="entry name" value="S_TKc"/>
    <property type="match status" value="1"/>
</dbReference>
<dbReference type="InterPro" id="IPR017441">
    <property type="entry name" value="Protein_kinase_ATP_BS"/>
</dbReference>
<keyword evidence="1" id="KW-0808">Transferase</keyword>
<dbReference type="PROSITE" id="PS00107">
    <property type="entry name" value="PROTEIN_KINASE_ATP"/>
    <property type="match status" value="1"/>
</dbReference>
<evidence type="ECO:0000256" key="6">
    <source>
        <dbReference type="PROSITE-ProRule" id="PRU10141"/>
    </source>
</evidence>
<dbReference type="Pfam" id="PF00515">
    <property type="entry name" value="TPR_1"/>
    <property type="match status" value="1"/>
</dbReference>
<feature type="domain" description="Protein kinase" evidence="9">
    <location>
        <begin position="76"/>
        <end position="365"/>
    </location>
</feature>
<dbReference type="InterPro" id="IPR019734">
    <property type="entry name" value="TPR_rpt"/>
</dbReference>
<dbReference type="SMART" id="SM00028">
    <property type="entry name" value="TPR"/>
    <property type="match status" value="4"/>
</dbReference>
<reference evidence="10 11" key="1">
    <citation type="submission" date="2019-05" db="EMBL/GenBank/DDBJ databases">
        <authorList>
            <consortium name="Science for Life Laboratories"/>
        </authorList>
    </citation>
    <scope>NUCLEOTIDE SEQUENCE [LARGE SCALE GENOMIC DNA]</scope>
    <source>
        <strain evidence="10">Soil9</strain>
    </source>
</reference>
<dbReference type="Proteomes" id="UP000464178">
    <property type="component" value="Chromosome"/>
</dbReference>
<keyword evidence="5" id="KW-0802">TPR repeat</keyword>
<dbReference type="NCBIfam" id="NF047558">
    <property type="entry name" value="TPR_END_plus"/>
    <property type="match status" value="1"/>
</dbReference>
<evidence type="ECO:0000313" key="10">
    <source>
        <dbReference type="EMBL" id="VTR95823.1"/>
    </source>
</evidence>
<dbReference type="PROSITE" id="PS50005">
    <property type="entry name" value="TPR"/>
    <property type="match status" value="1"/>
</dbReference>
<sequence>MPRSTQARKHPDSAFAFAEEVCTDHMSAPPPALTPHDATDCVCFVGHEPDSGSSVELSGLLSDDPYPRIGSHLLHFEIVEELGRGAFARVYLARQESLANRLVALKVTLVWTAEPQTLAKLRHTNIIPVYSVHEAGRFQVVCMPFLGRHTLARVLADLPDGAPASARALFNQLPAAHEHELNHATYADGCLWVIGQLAAGLTHAHRAGTLHRDLKPGNVLLTDDGTPMILDFNVATSTDGTDEAASSVGGTFPYMAPEHLRAFAGESAVVDARSDLFSLGVMLYQMLTQELPFPHVSLPNKQDTVRRQIAVQEQPPVPVRERNPAVSSAIAAIVAKLLDPEPARRYQSAADLREDIARHLAHLPLRFAPESSFRERARKWRRRNPRPATALMVTAAALVLFVLPASVAAVRQTQIATRTKEVQRAEALVASDAAVSQLHTAAVELGSRTDPALRDRGLADARNVVARYAVADDPAWDQRPQFVLLDAARRVELKKALAEMLVLMTRVEAEAGGYSREAIEAGLRWNTAADRLFAPEDRPGVLDRHRAELEARRNGRPVPPFRPAPVTARDADLQFDGLDLAATDRYREALPLLARFCDRNPTHFRAWFARGMCHDALGQPADAATAFSVCLALVPDFPLALANRGIARLKQKRFQEAEADFTRALELKPDWVVVLVNRGLAREGMKQYKGAEADFTSALADPASPARVLFLRSRVRHADNNPAGASADRAAGLKREPNDPLSWATRGRHRMAKEPLGSLADFDAALKLAPAMREALLDKAIVLADHLHREAEAIPLLDRLLDLYPDHTEGRAGRGVYLARLGRAPEARADAIAILAAEPTAYRKYQAAGLHAQLAKHAPRGPDRAEALRLLALALRAGFDDMKLLATDTDLDPIRTDPEFQRLVRAVSYIIPGTPK</sequence>
<dbReference type="CDD" id="cd14014">
    <property type="entry name" value="STKc_PknB_like"/>
    <property type="match status" value="1"/>
</dbReference>
<evidence type="ECO:0000256" key="8">
    <source>
        <dbReference type="SAM" id="Phobius"/>
    </source>
</evidence>
<protein>
    <recommendedName>
        <fullName evidence="9">Protein kinase domain-containing protein</fullName>
    </recommendedName>
</protein>
<dbReference type="EMBL" id="LR593886">
    <property type="protein sequence ID" value="VTR95823.1"/>
    <property type="molecule type" value="Genomic_DNA"/>
</dbReference>
<dbReference type="GO" id="GO:0004674">
    <property type="term" value="F:protein serine/threonine kinase activity"/>
    <property type="evidence" value="ECO:0007669"/>
    <property type="project" value="UniProtKB-KW"/>
</dbReference>